<dbReference type="GO" id="GO:0003676">
    <property type="term" value="F:nucleic acid binding"/>
    <property type="evidence" value="ECO:0007669"/>
    <property type="project" value="InterPro"/>
</dbReference>
<evidence type="ECO:0000313" key="4">
    <source>
        <dbReference type="Proteomes" id="UP000543419"/>
    </source>
</evidence>
<evidence type="ECO:0000259" key="2">
    <source>
        <dbReference type="Pfam" id="PF01844"/>
    </source>
</evidence>
<dbReference type="GO" id="GO:0004519">
    <property type="term" value="F:endonuclease activity"/>
    <property type="evidence" value="ECO:0007669"/>
    <property type="project" value="InterPro"/>
</dbReference>
<dbReference type="Gene3D" id="1.10.30.50">
    <property type="match status" value="1"/>
</dbReference>
<feature type="region of interest" description="Disordered" evidence="1">
    <location>
        <begin position="96"/>
        <end position="115"/>
    </location>
</feature>
<dbReference type="EMBL" id="JAAIIG010000020">
    <property type="protein sequence ID" value="NMM99339.1"/>
    <property type="molecule type" value="Genomic_DNA"/>
</dbReference>
<feature type="domain" description="HNH" evidence="2">
    <location>
        <begin position="28"/>
        <end position="81"/>
    </location>
</feature>
<sequence length="115" mass="13035">MSRGNPRKTNGWRRNQLVARLRAAYDTCAICGRPVDKTIKWPSPWCGVADEIIPVSKGGDPYQWTNLELAHKWCNEIKSNRTLKWAQEEVKRILNGQGKGTQTKPTAIPFTSLDL</sequence>
<dbReference type="Proteomes" id="UP000543419">
    <property type="component" value="Unassembled WGS sequence"/>
</dbReference>
<gene>
    <name evidence="3" type="ORF">G1C97_2297</name>
</gene>
<comment type="caution">
    <text evidence="3">The sequence shown here is derived from an EMBL/GenBank/DDBJ whole genome shotgun (WGS) entry which is preliminary data.</text>
</comment>
<protein>
    <submittedName>
        <fullName evidence="3">HNH nuclease</fullName>
    </submittedName>
</protein>
<dbReference type="GO" id="GO:0008270">
    <property type="term" value="F:zinc ion binding"/>
    <property type="evidence" value="ECO:0007669"/>
    <property type="project" value="InterPro"/>
</dbReference>
<dbReference type="Pfam" id="PF01844">
    <property type="entry name" value="HNH"/>
    <property type="match status" value="1"/>
</dbReference>
<evidence type="ECO:0000313" key="3">
    <source>
        <dbReference type="EMBL" id="NMM99339.1"/>
    </source>
</evidence>
<dbReference type="AlphaFoldDB" id="A0A7Y0EZN5"/>
<dbReference type="InterPro" id="IPR002711">
    <property type="entry name" value="HNH"/>
</dbReference>
<organism evidence="3 4">
    <name type="scientific">Bifidobacterium olomucense</name>
    <dbReference type="NCBI Taxonomy" id="2675324"/>
    <lineage>
        <taxon>Bacteria</taxon>
        <taxon>Bacillati</taxon>
        <taxon>Actinomycetota</taxon>
        <taxon>Actinomycetes</taxon>
        <taxon>Bifidobacteriales</taxon>
        <taxon>Bifidobacteriaceae</taxon>
        <taxon>Bifidobacterium</taxon>
    </lineage>
</organism>
<keyword evidence="4" id="KW-1185">Reference proteome</keyword>
<dbReference type="RefSeq" id="WP_169241885.1">
    <property type="nucleotide sequence ID" value="NZ_JAAIIG010000020.1"/>
</dbReference>
<reference evidence="3 4" key="1">
    <citation type="submission" date="2020-02" db="EMBL/GenBank/DDBJ databases">
        <title>Characterization of phylogenetic diversity of novel bifidobacterial species isolated in Czech ZOOs.</title>
        <authorList>
            <person name="Lugli G.A."/>
            <person name="Vera N.B."/>
            <person name="Ventura M."/>
        </authorList>
    </citation>
    <scope>NUCLEOTIDE SEQUENCE [LARGE SCALE GENOMIC DNA]</scope>
    <source>
        <strain evidence="3 4">DSM 109959</strain>
    </source>
</reference>
<accession>A0A7Y0EZN5</accession>
<proteinExistence type="predicted"/>
<evidence type="ECO:0000256" key="1">
    <source>
        <dbReference type="SAM" id="MobiDB-lite"/>
    </source>
</evidence>
<name>A0A7Y0EZN5_9BIFI</name>